<evidence type="ECO:0000313" key="3">
    <source>
        <dbReference type="Proteomes" id="UP000319525"/>
    </source>
</evidence>
<dbReference type="RefSeq" id="WP_170210703.1">
    <property type="nucleotide sequence ID" value="NZ_BJML01000009.1"/>
</dbReference>
<proteinExistence type="predicted"/>
<protein>
    <recommendedName>
        <fullName evidence="1">HTH luxR-type domain-containing protein</fullName>
    </recommendedName>
</protein>
<dbReference type="SUPFAM" id="SSF46894">
    <property type="entry name" value="C-terminal effector domain of the bipartite response regulators"/>
    <property type="match status" value="1"/>
</dbReference>
<dbReference type="InterPro" id="IPR036388">
    <property type="entry name" value="WH-like_DNA-bd_sf"/>
</dbReference>
<reference evidence="2 3" key="1">
    <citation type="submission" date="2019-06" db="EMBL/GenBank/DDBJ databases">
        <title>Whole genome shotgun sequence of Microbacterium testaceum NBRC 12675.</title>
        <authorList>
            <person name="Hosoyama A."/>
            <person name="Uohara A."/>
            <person name="Ohji S."/>
            <person name="Ichikawa N."/>
        </authorList>
    </citation>
    <scope>NUCLEOTIDE SEQUENCE [LARGE SCALE GENOMIC DNA]</scope>
    <source>
        <strain evidence="2 3">NBRC 12675</strain>
    </source>
</reference>
<name>A0A4Y3QP14_MICTE</name>
<dbReference type="InterPro" id="IPR016032">
    <property type="entry name" value="Sig_transdc_resp-reg_C-effctor"/>
</dbReference>
<accession>A0A4Y3QP14</accession>
<dbReference type="Pfam" id="PF00196">
    <property type="entry name" value="GerE"/>
    <property type="match status" value="1"/>
</dbReference>
<comment type="caution">
    <text evidence="2">The sequence shown here is derived from an EMBL/GenBank/DDBJ whole genome shotgun (WGS) entry which is preliminary data.</text>
</comment>
<gene>
    <name evidence="2" type="ORF">MTE01_26540</name>
</gene>
<dbReference type="Proteomes" id="UP000319525">
    <property type="component" value="Unassembled WGS sequence"/>
</dbReference>
<dbReference type="InterPro" id="IPR000792">
    <property type="entry name" value="Tscrpt_reg_LuxR_C"/>
</dbReference>
<evidence type="ECO:0000313" key="2">
    <source>
        <dbReference type="EMBL" id="GEB46709.1"/>
    </source>
</evidence>
<feature type="domain" description="HTH luxR-type" evidence="1">
    <location>
        <begin position="417"/>
        <end position="482"/>
    </location>
</feature>
<dbReference type="PROSITE" id="PS50043">
    <property type="entry name" value="HTH_LUXR_2"/>
    <property type="match status" value="1"/>
</dbReference>
<dbReference type="Gene3D" id="1.10.10.10">
    <property type="entry name" value="Winged helix-like DNA-binding domain superfamily/Winged helix DNA-binding domain"/>
    <property type="match status" value="1"/>
</dbReference>
<dbReference type="AlphaFoldDB" id="A0A4Y3QP14"/>
<organism evidence="2 3">
    <name type="scientific">Microbacterium testaceum</name>
    <name type="common">Aureobacterium testaceum</name>
    <name type="synonym">Brevibacterium testaceum</name>
    <dbReference type="NCBI Taxonomy" id="2033"/>
    <lineage>
        <taxon>Bacteria</taxon>
        <taxon>Bacillati</taxon>
        <taxon>Actinomycetota</taxon>
        <taxon>Actinomycetes</taxon>
        <taxon>Micrococcales</taxon>
        <taxon>Microbacteriaceae</taxon>
        <taxon>Microbacterium</taxon>
    </lineage>
</organism>
<dbReference type="GO" id="GO:0003677">
    <property type="term" value="F:DNA binding"/>
    <property type="evidence" value="ECO:0007669"/>
    <property type="project" value="InterPro"/>
</dbReference>
<dbReference type="GeneID" id="57145337"/>
<sequence>MSGTPSSIDVRATLHAAVVTTAIRLAPGHGIPITRHLALLAEAETPAPPAMWTDASAQTVGALLAARARRDALVDGVGVVRLYFDEVRLKRPAALSSRGRALLLASAGEYCAAIGSAQHAARFGAEALLFADTPALRYRALTVIALGHAINGEYTAAEEASSGAQEIFAAEGWPVEEAAYLLFLADILTSSARCDVERLAAVPSAMALTQRDDPYWTYTARAAGVMVKLLRHKFADGRAEARELLHGGLRSASHRMVRHFLLCILSDLYVAQGDDAQALAVLAPYDNPEGHGICFSMQRATALLRLGRERELLLETDACVASETEHCLRTFTPVLLRRALAQQRLGNSRRAHQSMESALLIMQRTGTWATPFLMLPHDETRQLMEGVVAHNPELRHLMASLEGVLARVAAPDNESAPAYATPCLTPTERALAFLLESPLSLAEIARERGVSLNTVKSQVRSIYLKLGVSGRTEAIEQLNSVDA</sequence>
<dbReference type="CDD" id="cd06170">
    <property type="entry name" value="LuxR_C_like"/>
    <property type="match status" value="1"/>
</dbReference>
<dbReference type="GO" id="GO:0006355">
    <property type="term" value="P:regulation of DNA-templated transcription"/>
    <property type="evidence" value="ECO:0007669"/>
    <property type="project" value="InterPro"/>
</dbReference>
<dbReference type="SMART" id="SM00421">
    <property type="entry name" value="HTH_LUXR"/>
    <property type="match status" value="1"/>
</dbReference>
<evidence type="ECO:0000259" key="1">
    <source>
        <dbReference type="PROSITE" id="PS50043"/>
    </source>
</evidence>
<dbReference type="EMBL" id="BJML01000009">
    <property type="protein sequence ID" value="GEB46709.1"/>
    <property type="molecule type" value="Genomic_DNA"/>
</dbReference>